<feature type="transmembrane region" description="Helical" evidence="1">
    <location>
        <begin position="108"/>
        <end position="126"/>
    </location>
</feature>
<dbReference type="PATRIC" id="fig|933944.5.peg.5119"/>
<keyword evidence="1" id="KW-1133">Transmembrane helix</keyword>
<dbReference type="InterPro" id="IPR033458">
    <property type="entry name" value="DUF5134"/>
</dbReference>
<keyword evidence="3" id="KW-1185">Reference proteome</keyword>
<name>A0A1E7JT83_9ACTN</name>
<organism evidence="2 3">
    <name type="scientific">Streptomyces abyssalis</name>
    <dbReference type="NCBI Taxonomy" id="933944"/>
    <lineage>
        <taxon>Bacteria</taxon>
        <taxon>Bacillati</taxon>
        <taxon>Actinomycetota</taxon>
        <taxon>Actinomycetes</taxon>
        <taxon>Kitasatosporales</taxon>
        <taxon>Streptomycetaceae</taxon>
        <taxon>Streptomyces</taxon>
    </lineage>
</organism>
<evidence type="ECO:0000256" key="1">
    <source>
        <dbReference type="SAM" id="Phobius"/>
    </source>
</evidence>
<dbReference type="AlphaFoldDB" id="A0A1E7JT83"/>
<dbReference type="STRING" id="933944.AN215_06690"/>
<accession>A0A1E7JT83</accession>
<dbReference type="Proteomes" id="UP000176087">
    <property type="component" value="Unassembled WGS sequence"/>
</dbReference>
<protein>
    <recommendedName>
        <fullName evidence="4">DUF5134 domain-containing protein</fullName>
    </recommendedName>
</protein>
<comment type="caution">
    <text evidence="2">The sequence shown here is derived from an EMBL/GenBank/DDBJ whole genome shotgun (WGS) entry which is preliminary data.</text>
</comment>
<evidence type="ECO:0000313" key="2">
    <source>
        <dbReference type="EMBL" id="OEU92104.1"/>
    </source>
</evidence>
<evidence type="ECO:0008006" key="4">
    <source>
        <dbReference type="Google" id="ProtNLM"/>
    </source>
</evidence>
<dbReference type="Pfam" id="PF17197">
    <property type="entry name" value="DUF5134"/>
    <property type="match status" value="1"/>
</dbReference>
<feature type="transmembrane region" description="Helical" evidence="1">
    <location>
        <begin position="6"/>
        <end position="24"/>
    </location>
</feature>
<reference evidence="2 3" key="1">
    <citation type="journal article" date="2016" name="Front. Microbiol.">
        <title>Comparative Genomics Analysis of Streptomyces Species Reveals Their Adaptation to the Marine Environment and Their Diversity at the Genomic Level.</title>
        <authorList>
            <person name="Tian X."/>
            <person name="Zhang Z."/>
            <person name="Yang T."/>
            <person name="Chen M."/>
            <person name="Li J."/>
            <person name="Chen F."/>
            <person name="Yang J."/>
            <person name="Li W."/>
            <person name="Zhang B."/>
            <person name="Zhang Z."/>
            <person name="Wu J."/>
            <person name="Zhang C."/>
            <person name="Long L."/>
            <person name="Xiao J."/>
        </authorList>
    </citation>
    <scope>NUCLEOTIDE SEQUENCE [LARGE SCALE GENOMIC DNA]</scope>
    <source>
        <strain evidence="2 3">SCSIO 10390</strain>
    </source>
</reference>
<sequence>MHGSATVGWLLSALCAFVAAVCLLRARGAGGMRRRAATSEALMGLGMAAMALPGSVSAALSPLVFLMLFGAVSVRELALLLEARRTGGQLPGPAGPEQPRRPRHFHHLHHLVGALAMIYMALAMQASHGAPAGAGGHAAASAAASGLPLVTGALLVYYAAYVLRTGLLLLPAAPSGGSGAAGTAGGGCAAHDVPGLAAACRVAMGTGMLAMLLML</sequence>
<proteinExistence type="predicted"/>
<feature type="transmembrane region" description="Helical" evidence="1">
    <location>
        <begin position="138"/>
        <end position="160"/>
    </location>
</feature>
<dbReference type="EMBL" id="LJGT01000037">
    <property type="protein sequence ID" value="OEU92104.1"/>
    <property type="molecule type" value="Genomic_DNA"/>
</dbReference>
<gene>
    <name evidence="2" type="ORF">AN215_06690</name>
</gene>
<evidence type="ECO:0000313" key="3">
    <source>
        <dbReference type="Proteomes" id="UP000176087"/>
    </source>
</evidence>
<keyword evidence="1" id="KW-0472">Membrane</keyword>
<dbReference type="RefSeq" id="WP_070009683.1">
    <property type="nucleotide sequence ID" value="NZ_LJGS01000037.1"/>
</dbReference>
<keyword evidence="1" id="KW-0812">Transmembrane</keyword>